<accession>A0A4C1WAJ2</accession>
<organism evidence="1 2">
    <name type="scientific">Eumeta variegata</name>
    <name type="common">Bagworm moth</name>
    <name type="synonym">Eumeta japonica</name>
    <dbReference type="NCBI Taxonomy" id="151549"/>
    <lineage>
        <taxon>Eukaryota</taxon>
        <taxon>Metazoa</taxon>
        <taxon>Ecdysozoa</taxon>
        <taxon>Arthropoda</taxon>
        <taxon>Hexapoda</taxon>
        <taxon>Insecta</taxon>
        <taxon>Pterygota</taxon>
        <taxon>Neoptera</taxon>
        <taxon>Endopterygota</taxon>
        <taxon>Lepidoptera</taxon>
        <taxon>Glossata</taxon>
        <taxon>Ditrysia</taxon>
        <taxon>Tineoidea</taxon>
        <taxon>Psychidae</taxon>
        <taxon>Oiketicinae</taxon>
        <taxon>Eumeta</taxon>
    </lineage>
</organism>
<keyword evidence="2" id="KW-1185">Reference proteome</keyword>
<reference evidence="1 2" key="1">
    <citation type="journal article" date="2019" name="Commun. Biol.">
        <title>The bagworm genome reveals a unique fibroin gene that provides high tensile strength.</title>
        <authorList>
            <person name="Kono N."/>
            <person name="Nakamura H."/>
            <person name="Ohtoshi R."/>
            <person name="Tomita M."/>
            <person name="Numata K."/>
            <person name="Arakawa K."/>
        </authorList>
    </citation>
    <scope>NUCLEOTIDE SEQUENCE [LARGE SCALE GENOMIC DNA]</scope>
</reference>
<gene>
    <name evidence="1" type="ORF">EVAR_38278_1</name>
</gene>
<dbReference type="AlphaFoldDB" id="A0A4C1WAJ2"/>
<evidence type="ECO:0000313" key="2">
    <source>
        <dbReference type="Proteomes" id="UP000299102"/>
    </source>
</evidence>
<dbReference type="EMBL" id="BGZK01000497">
    <property type="protein sequence ID" value="GBP47167.1"/>
    <property type="molecule type" value="Genomic_DNA"/>
</dbReference>
<sequence>MSLFADLLAYETEQSDYYLSLYSDNAAELITIRDTLRDQCYTYTRFNLWDAIKFLVLEKLYRMPQLGSKTVDRLESTDTVLGFDPNHAFKSNPDPVYDFNHGPVFNFGPGPGYQCYTPSHFEFRNRSRF</sequence>
<name>A0A4C1WAJ2_EUMVA</name>
<dbReference type="Proteomes" id="UP000299102">
    <property type="component" value="Unassembled WGS sequence"/>
</dbReference>
<evidence type="ECO:0000313" key="1">
    <source>
        <dbReference type="EMBL" id="GBP47167.1"/>
    </source>
</evidence>
<proteinExistence type="predicted"/>
<comment type="caution">
    <text evidence="1">The sequence shown here is derived from an EMBL/GenBank/DDBJ whole genome shotgun (WGS) entry which is preliminary data.</text>
</comment>
<protein>
    <submittedName>
        <fullName evidence="1">Uncharacterized protein</fullName>
    </submittedName>
</protein>